<keyword evidence="2" id="KW-1185">Reference proteome</keyword>
<gene>
    <name evidence="1" type="ORF">LX32DRAFT_638839</name>
</gene>
<name>A0AAD9HIE1_9PEZI</name>
<protein>
    <submittedName>
        <fullName evidence="1">Uncharacterized protein</fullName>
    </submittedName>
</protein>
<evidence type="ECO:0000313" key="1">
    <source>
        <dbReference type="EMBL" id="KAK2029716.1"/>
    </source>
</evidence>
<dbReference type="EMBL" id="MU842860">
    <property type="protein sequence ID" value="KAK2029716.1"/>
    <property type="molecule type" value="Genomic_DNA"/>
</dbReference>
<dbReference type="Proteomes" id="UP001232148">
    <property type="component" value="Unassembled WGS sequence"/>
</dbReference>
<evidence type="ECO:0000313" key="2">
    <source>
        <dbReference type="Proteomes" id="UP001232148"/>
    </source>
</evidence>
<dbReference type="AlphaFoldDB" id="A0AAD9HIE1"/>
<proteinExistence type="predicted"/>
<accession>A0AAD9HIE1</accession>
<organism evidence="1 2">
    <name type="scientific">Colletotrichum zoysiae</name>
    <dbReference type="NCBI Taxonomy" id="1216348"/>
    <lineage>
        <taxon>Eukaryota</taxon>
        <taxon>Fungi</taxon>
        <taxon>Dikarya</taxon>
        <taxon>Ascomycota</taxon>
        <taxon>Pezizomycotina</taxon>
        <taxon>Sordariomycetes</taxon>
        <taxon>Hypocreomycetidae</taxon>
        <taxon>Glomerellales</taxon>
        <taxon>Glomerellaceae</taxon>
        <taxon>Colletotrichum</taxon>
        <taxon>Colletotrichum graminicola species complex</taxon>
    </lineage>
</organism>
<sequence length="53" mass="5662">MDLPERQRPVGRPPCVFMLQGGQQTGGKIRCIYSSAPLGFPAVPSPHIGSINV</sequence>
<comment type="caution">
    <text evidence="1">The sequence shown here is derived from an EMBL/GenBank/DDBJ whole genome shotgun (WGS) entry which is preliminary data.</text>
</comment>
<reference evidence="1" key="1">
    <citation type="submission" date="2021-06" db="EMBL/GenBank/DDBJ databases">
        <title>Comparative genomics, transcriptomics and evolutionary studies reveal genomic signatures of adaptation to plant cell wall in hemibiotrophic fungi.</title>
        <authorList>
            <consortium name="DOE Joint Genome Institute"/>
            <person name="Baroncelli R."/>
            <person name="Diaz J.F."/>
            <person name="Benocci T."/>
            <person name="Peng M."/>
            <person name="Battaglia E."/>
            <person name="Haridas S."/>
            <person name="Andreopoulos W."/>
            <person name="Labutti K."/>
            <person name="Pangilinan J."/>
            <person name="Floch G.L."/>
            <person name="Makela M.R."/>
            <person name="Henrissat B."/>
            <person name="Grigoriev I.V."/>
            <person name="Crouch J.A."/>
            <person name="De Vries R.P."/>
            <person name="Sukno S.A."/>
            <person name="Thon M.R."/>
        </authorList>
    </citation>
    <scope>NUCLEOTIDE SEQUENCE</scope>
    <source>
        <strain evidence="1">MAFF235873</strain>
    </source>
</reference>